<accession>A0AAE0CTN5</accession>
<dbReference type="EMBL" id="JANJYI010000001">
    <property type="protein sequence ID" value="KAK2663041.1"/>
    <property type="molecule type" value="Genomic_DNA"/>
</dbReference>
<dbReference type="GO" id="GO:0016787">
    <property type="term" value="F:hydrolase activity"/>
    <property type="evidence" value="ECO:0007669"/>
    <property type="project" value="InterPro"/>
</dbReference>
<feature type="domain" description="Alpha/beta hydrolase fold-3" evidence="2">
    <location>
        <begin position="28"/>
        <end position="163"/>
    </location>
</feature>
<dbReference type="InterPro" id="IPR050466">
    <property type="entry name" value="Carboxylest/Gibb_receptor"/>
</dbReference>
<comment type="similarity">
    <text evidence="1">Belongs to the 'GDXG' lipolytic enzyme family.</text>
</comment>
<evidence type="ECO:0000313" key="3">
    <source>
        <dbReference type="EMBL" id="KAK2663041.1"/>
    </source>
</evidence>
<evidence type="ECO:0000256" key="1">
    <source>
        <dbReference type="ARBA" id="ARBA00010515"/>
    </source>
</evidence>
<name>A0AAE0CTN5_9ROSI</name>
<organism evidence="3 4">
    <name type="scientific">Dipteronia dyeriana</name>
    <dbReference type="NCBI Taxonomy" id="168575"/>
    <lineage>
        <taxon>Eukaryota</taxon>
        <taxon>Viridiplantae</taxon>
        <taxon>Streptophyta</taxon>
        <taxon>Embryophyta</taxon>
        <taxon>Tracheophyta</taxon>
        <taxon>Spermatophyta</taxon>
        <taxon>Magnoliopsida</taxon>
        <taxon>eudicotyledons</taxon>
        <taxon>Gunneridae</taxon>
        <taxon>Pentapetalae</taxon>
        <taxon>rosids</taxon>
        <taxon>malvids</taxon>
        <taxon>Sapindales</taxon>
        <taxon>Sapindaceae</taxon>
        <taxon>Hippocastanoideae</taxon>
        <taxon>Acereae</taxon>
        <taxon>Dipteronia</taxon>
    </lineage>
</organism>
<dbReference type="Proteomes" id="UP001280121">
    <property type="component" value="Unassembled WGS sequence"/>
</dbReference>
<dbReference type="Gene3D" id="3.40.50.1820">
    <property type="entry name" value="alpha/beta hydrolase"/>
    <property type="match status" value="1"/>
</dbReference>
<protein>
    <recommendedName>
        <fullName evidence="2">Alpha/beta hydrolase fold-3 domain-containing protein</fullName>
    </recommendedName>
</protein>
<gene>
    <name evidence="3" type="ORF">Ddye_001615</name>
</gene>
<evidence type="ECO:0000313" key="4">
    <source>
        <dbReference type="Proteomes" id="UP001280121"/>
    </source>
</evidence>
<dbReference type="SUPFAM" id="SSF53474">
    <property type="entry name" value="alpha/beta-Hydrolases"/>
    <property type="match status" value="1"/>
</dbReference>
<reference evidence="3" key="1">
    <citation type="journal article" date="2023" name="Plant J.">
        <title>Genome sequences and population genomics provide insights into the demographic history, inbreeding, and mutation load of two 'living fossil' tree species of Dipteronia.</title>
        <authorList>
            <person name="Feng Y."/>
            <person name="Comes H.P."/>
            <person name="Chen J."/>
            <person name="Zhu S."/>
            <person name="Lu R."/>
            <person name="Zhang X."/>
            <person name="Li P."/>
            <person name="Qiu J."/>
            <person name="Olsen K.M."/>
            <person name="Qiu Y."/>
        </authorList>
    </citation>
    <scope>NUCLEOTIDE SEQUENCE</scope>
    <source>
        <strain evidence="3">KIB01</strain>
    </source>
</reference>
<dbReference type="AlphaFoldDB" id="A0AAE0CTN5"/>
<dbReference type="InterPro" id="IPR013094">
    <property type="entry name" value="AB_hydrolase_3"/>
</dbReference>
<dbReference type="PANTHER" id="PTHR23024:SF589">
    <property type="entry name" value="CARBOXYLESTERASE 17-RELATED"/>
    <property type="match status" value="1"/>
</dbReference>
<dbReference type="Pfam" id="PF07859">
    <property type="entry name" value="Abhydrolase_3"/>
    <property type="match status" value="1"/>
</dbReference>
<evidence type="ECO:0000259" key="2">
    <source>
        <dbReference type="Pfam" id="PF07859"/>
    </source>
</evidence>
<dbReference type="PANTHER" id="PTHR23024">
    <property type="entry name" value="ARYLACETAMIDE DEACETYLASE"/>
    <property type="match status" value="1"/>
</dbReference>
<sequence length="188" mass="20998">MSINYRLAPETRLPCAYEDGISILIRRSASGNVAYNVTTRLVGSNCKPLCVKGTILIQPFFGGEARTGSEKQYGTQQQLPNSALTLSASDTYWRLSLPLGANREHPWCNPLAGNELRVDQRVMVCISEMDILKDRNLEFCNALATAGKRVEKVVYKGVGHAFQVLHTSHFFQMKTQEMMSHLNAFSNQ</sequence>
<keyword evidence="4" id="KW-1185">Reference proteome</keyword>
<proteinExistence type="inferred from homology"/>
<dbReference type="InterPro" id="IPR029058">
    <property type="entry name" value="AB_hydrolase_fold"/>
</dbReference>
<comment type="caution">
    <text evidence="3">The sequence shown here is derived from an EMBL/GenBank/DDBJ whole genome shotgun (WGS) entry which is preliminary data.</text>
</comment>